<keyword evidence="2" id="KW-0645">Protease</keyword>
<dbReference type="InterPro" id="IPR004635">
    <property type="entry name" value="Pept_S49_SppA"/>
</dbReference>
<dbReference type="Proteomes" id="UP000623250">
    <property type="component" value="Unassembled WGS sequence"/>
</dbReference>
<dbReference type="Pfam" id="PF01343">
    <property type="entry name" value="Peptidase_S49"/>
    <property type="match status" value="1"/>
</dbReference>
<dbReference type="GO" id="GO:0008236">
    <property type="term" value="F:serine-type peptidase activity"/>
    <property type="evidence" value="ECO:0007669"/>
    <property type="project" value="UniProtKB-KW"/>
</dbReference>
<dbReference type="Gene3D" id="3.90.226.10">
    <property type="entry name" value="2-enoyl-CoA Hydratase, Chain A, domain 1"/>
    <property type="match status" value="1"/>
</dbReference>
<dbReference type="Gene3D" id="6.20.330.10">
    <property type="match status" value="1"/>
</dbReference>
<accession>A0A8I1GGK9</accession>
<evidence type="ECO:0000256" key="4">
    <source>
        <dbReference type="ARBA" id="ARBA00022825"/>
    </source>
</evidence>
<dbReference type="SUPFAM" id="SSF52096">
    <property type="entry name" value="ClpP/crotonase"/>
    <property type="match status" value="1"/>
</dbReference>
<dbReference type="CDD" id="cd07023">
    <property type="entry name" value="S49_Sppa_N_C"/>
    <property type="match status" value="1"/>
</dbReference>
<reference evidence="7 8" key="1">
    <citation type="submission" date="2020-12" db="EMBL/GenBank/DDBJ databases">
        <title>Revised draft genomes of Rhodomicrobium vannielii ATCC 17100 and Rhodomicrobium udaipurense JA643.</title>
        <authorList>
            <person name="Conners E.M."/>
            <person name="Davenport E.J."/>
            <person name="Bose A."/>
        </authorList>
    </citation>
    <scope>NUCLEOTIDE SEQUENCE [LARGE SCALE GENOMIC DNA]</scope>
    <source>
        <strain evidence="7 8">JA643</strain>
    </source>
</reference>
<comment type="caution">
    <text evidence="7">The sequence shown here is derived from an EMBL/GenBank/DDBJ whole genome shotgun (WGS) entry which is preliminary data.</text>
</comment>
<dbReference type="GO" id="GO:0006508">
    <property type="term" value="P:proteolysis"/>
    <property type="evidence" value="ECO:0007669"/>
    <property type="project" value="UniProtKB-KW"/>
</dbReference>
<evidence type="ECO:0000313" key="8">
    <source>
        <dbReference type="Proteomes" id="UP000623250"/>
    </source>
</evidence>
<protein>
    <submittedName>
        <fullName evidence="7">Signal peptide peptidase SppA</fullName>
    </submittedName>
</protein>
<dbReference type="PANTHER" id="PTHR42987:SF6">
    <property type="entry name" value="PROTEINASE IV"/>
    <property type="match status" value="1"/>
</dbReference>
<evidence type="ECO:0000256" key="1">
    <source>
        <dbReference type="ARBA" id="ARBA00008683"/>
    </source>
</evidence>
<feature type="domain" description="Peptidase S49" evidence="6">
    <location>
        <begin position="111"/>
        <end position="261"/>
    </location>
</feature>
<keyword evidence="8" id="KW-1185">Reference proteome</keyword>
<evidence type="ECO:0000259" key="6">
    <source>
        <dbReference type="Pfam" id="PF01343"/>
    </source>
</evidence>
<dbReference type="AlphaFoldDB" id="A0A8I1GGK9"/>
<evidence type="ECO:0000256" key="5">
    <source>
        <dbReference type="SAM" id="Phobius"/>
    </source>
</evidence>
<dbReference type="InterPro" id="IPR029045">
    <property type="entry name" value="ClpP/crotonase-like_dom_sf"/>
</dbReference>
<keyword evidence="5" id="KW-0812">Transmembrane</keyword>
<keyword evidence="4" id="KW-0720">Serine protease</keyword>
<keyword evidence="5" id="KW-1133">Transmembrane helix</keyword>
<dbReference type="InterPro" id="IPR002142">
    <property type="entry name" value="Peptidase_S49"/>
</dbReference>
<evidence type="ECO:0000256" key="2">
    <source>
        <dbReference type="ARBA" id="ARBA00022670"/>
    </source>
</evidence>
<organism evidence="7 8">
    <name type="scientific">Rhodomicrobium udaipurense</name>
    <dbReference type="NCBI Taxonomy" id="1202716"/>
    <lineage>
        <taxon>Bacteria</taxon>
        <taxon>Pseudomonadati</taxon>
        <taxon>Pseudomonadota</taxon>
        <taxon>Alphaproteobacteria</taxon>
        <taxon>Hyphomicrobiales</taxon>
        <taxon>Hyphomicrobiaceae</taxon>
        <taxon>Rhodomicrobium</taxon>
    </lineage>
</organism>
<keyword evidence="3" id="KW-0378">Hydrolase</keyword>
<evidence type="ECO:0000256" key="3">
    <source>
        <dbReference type="ARBA" id="ARBA00022801"/>
    </source>
</evidence>
<dbReference type="EMBL" id="JAEMUK010000014">
    <property type="protein sequence ID" value="MBJ7543531.1"/>
    <property type="molecule type" value="Genomic_DNA"/>
</dbReference>
<evidence type="ECO:0000313" key="7">
    <source>
        <dbReference type="EMBL" id="MBJ7543531.1"/>
    </source>
</evidence>
<dbReference type="NCBIfam" id="TIGR00706">
    <property type="entry name" value="SppA_dom"/>
    <property type="match status" value="1"/>
</dbReference>
<dbReference type="PANTHER" id="PTHR42987">
    <property type="entry name" value="PEPTIDASE S49"/>
    <property type="match status" value="1"/>
</dbReference>
<keyword evidence="5" id="KW-0472">Membrane</keyword>
<proteinExistence type="inferred from homology"/>
<feature type="transmembrane region" description="Helical" evidence="5">
    <location>
        <begin position="20"/>
        <end position="38"/>
    </location>
</feature>
<comment type="similarity">
    <text evidence="1">Belongs to the peptidase S49 family.</text>
</comment>
<dbReference type="RefSeq" id="WP_037235388.1">
    <property type="nucleotide sequence ID" value="NZ_JAEMUK010000014.1"/>
</dbReference>
<dbReference type="InterPro" id="IPR047272">
    <property type="entry name" value="S49_SppA_C"/>
</dbReference>
<name>A0A8I1GGK9_9HYPH</name>
<sequence length="328" mass="34914">MTLDSDILIDRRRLKRRLTVWRVLAIVAFVAALAFAGARSGGDDGTSGFGIGRDHIARITISGFIGDSKSRHDMLEKLRKDDNVKAVIVAVDSPGGTTTGGEALYEDLRELANAKPVAAVFGTMATSAAYLGGIATDYIVARGNTITGSVGVIFQWADVSELLGKVGVKVDEVRSGALKAKPSPFTPVDDAARALTEQLVKDSQGWFVGLVAERRKAAVSSLEDIKTGRIYTGRQAAQVGLIDAIGDEQVAIKWFTDARKVPSGLKVRDWKPGQSVSSLLSASMSSLALKLGVASLVDAAVLEGLDILKDRPLDGLFSIWHPQLSNVR</sequence>
<gene>
    <name evidence="7" type="primary">sppA</name>
    <name evidence="7" type="ORF">JDN41_08165</name>
</gene>